<feature type="compositionally biased region" description="Gly residues" evidence="1">
    <location>
        <begin position="436"/>
        <end position="448"/>
    </location>
</feature>
<reference evidence="5" key="2">
    <citation type="submission" date="2022-08" db="EMBL/GenBank/DDBJ databases">
        <title>Complete genome sequence of 14 non-tuberculosis mycobacteria type-strains.</title>
        <authorList>
            <person name="Igarashi Y."/>
            <person name="Osugi A."/>
            <person name="Mitarai S."/>
        </authorList>
    </citation>
    <scope>NUCLEOTIDE SEQUENCE</scope>
    <source>
        <strain evidence="5">ATCC 51985</strain>
    </source>
</reference>
<feature type="compositionally biased region" description="Low complexity" evidence="1">
    <location>
        <begin position="404"/>
        <end position="423"/>
    </location>
</feature>
<protein>
    <submittedName>
        <fullName evidence="4">ESX-1 secreted protein, EspB</fullName>
    </submittedName>
</protein>
<feature type="domain" description="ESX-1 secretion-associated protein EspB PE" evidence="2">
    <location>
        <begin position="10"/>
        <end position="85"/>
    </location>
</feature>
<evidence type="ECO:0000313" key="7">
    <source>
        <dbReference type="Proteomes" id="UP001055171"/>
    </source>
</evidence>
<proteinExistence type="predicted"/>
<organism evidence="4 6">
    <name type="scientific">Mycobacterium lentiflavum</name>
    <dbReference type="NCBI Taxonomy" id="141349"/>
    <lineage>
        <taxon>Bacteria</taxon>
        <taxon>Bacillati</taxon>
        <taxon>Actinomycetota</taxon>
        <taxon>Actinomycetes</taxon>
        <taxon>Mycobacteriales</taxon>
        <taxon>Mycobacteriaceae</taxon>
        <taxon>Mycobacterium</taxon>
        <taxon>Mycobacterium simiae complex</taxon>
    </lineage>
</organism>
<dbReference type="Pfam" id="PF21856">
    <property type="entry name" value="EspB_PPE"/>
    <property type="match status" value="1"/>
</dbReference>
<dbReference type="RefSeq" id="WP_090597916.1">
    <property type="nucleotide sequence ID" value="NZ_CP092423.2"/>
</dbReference>
<dbReference type="EMBL" id="CP092423">
    <property type="protein sequence ID" value="ULP42418.1"/>
    <property type="molecule type" value="Genomic_DNA"/>
</dbReference>
<reference evidence="4 6" key="1">
    <citation type="submission" date="2015-03" db="EMBL/GenBank/DDBJ databases">
        <authorList>
            <person name="Urmite Genomes"/>
        </authorList>
    </citation>
    <scope>NUCLEOTIDE SEQUENCE [LARGE SCALE GENOMIC DNA]</scope>
    <source>
        <strain evidence="4 6">CSUR P1491</strain>
    </source>
</reference>
<name>A0A0E4GUJ8_MYCLN</name>
<feature type="region of interest" description="Disordered" evidence="1">
    <location>
        <begin position="372"/>
        <end position="423"/>
    </location>
</feature>
<evidence type="ECO:0000256" key="1">
    <source>
        <dbReference type="SAM" id="MobiDB-lite"/>
    </source>
</evidence>
<dbReference type="Pfam" id="PF18625">
    <property type="entry name" value="EspB_PE"/>
    <property type="match status" value="1"/>
</dbReference>
<feature type="region of interest" description="Disordered" evidence="1">
    <location>
        <begin position="436"/>
        <end position="492"/>
    </location>
</feature>
<dbReference type="Proteomes" id="UP001055171">
    <property type="component" value="Chromosome"/>
</dbReference>
<keyword evidence="7" id="KW-1185">Reference proteome</keyword>
<dbReference type="OrthoDB" id="4753912at2"/>
<dbReference type="InterPro" id="IPR041275">
    <property type="entry name" value="EspB_PE"/>
</dbReference>
<dbReference type="EMBL" id="CTEE01000001">
    <property type="protein sequence ID" value="CQD02494.1"/>
    <property type="molecule type" value="Genomic_DNA"/>
</dbReference>
<dbReference type="Proteomes" id="UP000199251">
    <property type="component" value="Unassembled WGS sequence"/>
</dbReference>
<dbReference type="InterPro" id="IPR054056">
    <property type="entry name" value="EspB_PPE"/>
</dbReference>
<feature type="domain" description="ESX-1 secretion-associated protein EspB PPE" evidence="3">
    <location>
        <begin position="138"/>
        <end position="307"/>
    </location>
</feature>
<evidence type="ECO:0000313" key="6">
    <source>
        <dbReference type="Proteomes" id="UP000199251"/>
    </source>
</evidence>
<sequence length="492" mass="52064">MTQTVNVEYQELMARADEIEAPLPKMPVGNPQAPCALSFVRDAAVQIAINADSLRLYVQACQREWSSLAKSLRNAAKAYEEADEGAADDLNAINMDGTSGGSSAKVSANDKASLMCDPDYIPAPPPPPPPPPPFSYPYYEVRQAATDIESPDQGTAFRAFASEWNSYQLKFQQLAYRFRPFVNWEGDARASVESNFTQQKQWIFGMVTQFTTLAKQAQMVADAHNKVRPSGSYPGNPVQWGQDGEHPASYEVSQCDYWYRYYVQNKSPYLYMAIDWYQKLQKRSETALQTYMSTGGIPLSPANPTAPFGAFVIPDPADVPDGPDVPDINVPTDPSANMPMMPAMPTLPSGLGGGTPQTPPTPDAQALVDKAMQKQGAPKGGAGGIKPASVGGMGGMPKMPLQDAAGAGEASSRPAAAAAPGPATAGLGKGLPGAGGAGGGMGGMPMGGHGDKGGGKGKRIPGADEDALYTEERSWTEGVIGNRPRKGPSEKQ</sequence>
<evidence type="ECO:0000313" key="4">
    <source>
        <dbReference type="EMBL" id="CQD02494.1"/>
    </source>
</evidence>
<evidence type="ECO:0000313" key="5">
    <source>
        <dbReference type="EMBL" id="ULP42418.1"/>
    </source>
</evidence>
<dbReference type="AlphaFoldDB" id="A0A0E4GUJ8"/>
<gene>
    <name evidence="4" type="primary">espB_2</name>
    <name evidence="4" type="ORF">BN1232_00135</name>
    <name evidence="5" type="ORF">MJO58_27225</name>
</gene>
<evidence type="ECO:0000259" key="2">
    <source>
        <dbReference type="Pfam" id="PF18625"/>
    </source>
</evidence>
<accession>A0A0E4GUJ8</accession>
<evidence type="ECO:0000259" key="3">
    <source>
        <dbReference type="Pfam" id="PF21856"/>
    </source>
</evidence>